<dbReference type="EMBL" id="CAFBOR010000135">
    <property type="protein sequence ID" value="CAB4992193.1"/>
    <property type="molecule type" value="Genomic_DNA"/>
</dbReference>
<sequence>MCETLSVTASNCLNYLNLMVGAERLLDHNTFSGGERRGRSVDDQEDSHLGEATVRGSIWIKLDEALGLVSA</sequence>
<evidence type="ECO:0000313" key="1">
    <source>
        <dbReference type="EMBL" id="CAB4992193.1"/>
    </source>
</evidence>
<accession>A0A6J7NNF3</accession>
<name>A0A6J7NNF3_9ZZZZ</name>
<reference evidence="1" key="1">
    <citation type="submission" date="2020-05" db="EMBL/GenBank/DDBJ databases">
        <authorList>
            <person name="Chiriac C."/>
            <person name="Salcher M."/>
            <person name="Ghai R."/>
            <person name="Kavagutti S V."/>
        </authorList>
    </citation>
    <scope>NUCLEOTIDE SEQUENCE</scope>
</reference>
<gene>
    <name evidence="1" type="ORF">UFOPK3974_00989</name>
</gene>
<protein>
    <submittedName>
        <fullName evidence="1">Unannotated protein</fullName>
    </submittedName>
</protein>
<dbReference type="AlphaFoldDB" id="A0A6J7NNF3"/>
<organism evidence="1">
    <name type="scientific">freshwater metagenome</name>
    <dbReference type="NCBI Taxonomy" id="449393"/>
    <lineage>
        <taxon>unclassified sequences</taxon>
        <taxon>metagenomes</taxon>
        <taxon>ecological metagenomes</taxon>
    </lineage>
</organism>
<proteinExistence type="predicted"/>